<dbReference type="Pfam" id="PF01761">
    <property type="entry name" value="DHQ_synthase"/>
    <property type="match status" value="1"/>
</dbReference>
<comment type="cofactor">
    <cofactor evidence="2">
        <name>Co(2+)</name>
        <dbReference type="ChEBI" id="CHEBI:48828"/>
    </cofactor>
</comment>
<dbReference type="FunFam" id="3.40.50.1970:FF:000007">
    <property type="entry name" value="Pentafunctional AROM polypeptide"/>
    <property type="match status" value="1"/>
</dbReference>
<dbReference type="SUPFAM" id="SSF56796">
    <property type="entry name" value="Dehydroquinate synthase-like"/>
    <property type="match status" value="1"/>
</dbReference>
<dbReference type="InterPro" id="IPR050071">
    <property type="entry name" value="Dehydroquinate_synthase"/>
</dbReference>
<feature type="domain" description="3-dehydroquinate synthase N-terminal" evidence="10">
    <location>
        <begin position="69"/>
        <end position="180"/>
    </location>
</feature>
<evidence type="ECO:0000256" key="8">
    <source>
        <dbReference type="ARBA" id="ARBA00023239"/>
    </source>
</evidence>
<evidence type="ECO:0000256" key="4">
    <source>
        <dbReference type="ARBA" id="ARBA00022723"/>
    </source>
</evidence>
<reference evidence="12" key="1">
    <citation type="submission" date="2018-06" db="EMBL/GenBank/DDBJ databases">
        <authorList>
            <person name="Zhirakovskaya E."/>
        </authorList>
    </citation>
    <scope>NUCLEOTIDE SEQUENCE</scope>
</reference>
<comment type="cofactor">
    <cofactor evidence="3">
        <name>Zn(2+)</name>
        <dbReference type="ChEBI" id="CHEBI:29105"/>
    </cofactor>
</comment>
<evidence type="ECO:0000313" key="12">
    <source>
        <dbReference type="EMBL" id="VAX16043.1"/>
    </source>
</evidence>
<dbReference type="Pfam" id="PF24621">
    <property type="entry name" value="DHQS_C"/>
    <property type="match status" value="1"/>
</dbReference>
<dbReference type="InterPro" id="IPR016037">
    <property type="entry name" value="DHQ_synth_AroB"/>
</dbReference>
<accession>A0A3B1BUY5</accession>
<sequence length="363" mass="41088">MKKIKIPIEQNTYDVYLGCDIFDQLFKIAEKLKLNKNIMMIPDEKFYNIRKAEIDHLIKTYHGKLNIHVIQATEKLKSFYTLQKIFTELLNKEYTRDTLLVALGGGIIGDIVGFAASIFSRGVQYVQVPTTLLAAVDSSVGGKTGINFGNTKNIIGAFKQPKFVLIDSDFLDTLPKKEIISGLGEVIKYAYLTNQNFYNYILSNVDNILEKKKDVLEKIIEESVRFKGDVVANDEKESGTRKMLNLGHTFAHAFEVEQNYKIKHGHAVIIGIACALFLSNKLNLLNDKKLNSLLELLIQVKGLIKISDVDYKKSISIMKRDKKNRDGKIKFVLLKDIGGILIDVEASDRDIKYALKMGLSIFR</sequence>
<organism evidence="12">
    <name type="scientific">hydrothermal vent metagenome</name>
    <dbReference type="NCBI Taxonomy" id="652676"/>
    <lineage>
        <taxon>unclassified sequences</taxon>
        <taxon>metagenomes</taxon>
        <taxon>ecological metagenomes</taxon>
    </lineage>
</organism>
<dbReference type="EMBL" id="UOGD01000043">
    <property type="protein sequence ID" value="VAX16043.1"/>
    <property type="molecule type" value="Genomic_DNA"/>
</dbReference>
<dbReference type="NCBIfam" id="TIGR01357">
    <property type="entry name" value="aroB"/>
    <property type="match status" value="1"/>
</dbReference>
<dbReference type="GO" id="GO:0005737">
    <property type="term" value="C:cytoplasm"/>
    <property type="evidence" value="ECO:0007669"/>
    <property type="project" value="InterPro"/>
</dbReference>
<gene>
    <name evidence="12" type="ORF">MNBD_IGNAVI01-2007</name>
</gene>
<keyword evidence="4" id="KW-0479">Metal-binding</keyword>
<evidence type="ECO:0000256" key="6">
    <source>
        <dbReference type="ARBA" id="ARBA00022833"/>
    </source>
</evidence>
<evidence type="ECO:0000256" key="3">
    <source>
        <dbReference type="ARBA" id="ARBA00001947"/>
    </source>
</evidence>
<evidence type="ECO:0000256" key="9">
    <source>
        <dbReference type="ARBA" id="ARBA00023285"/>
    </source>
</evidence>
<evidence type="ECO:0000256" key="2">
    <source>
        <dbReference type="ARBA" id="ARBA00001941"/>
    </source>
</evidence>
<dbReference type="InterPro" id="IPR030960">
    <property type="entry name" value="DHQS/DOIS_N"/>
</dbReference>
<dbReference type="CDD" id="cd08195">
    <property type="entry name" value="DHQS"/>
    <property type="match status" value="1"/>
</dbReference>
<dbReference type="GO" id="GO:0009073">
    <property type="term" value="P:aromatic amino acid family biosynthetic process"/>
    <property type="evidence" value="ECO:0007669"/>
    <property type="project" value="InterPro"/>
</dbReference>
<dbReference type="InterPro" id="IPR056179">
    <property type="entry name" value="DHQS_C"/>
</dbReference>
<dbReference type="PIRSF" id="PIRSF001455">
    <property type="entry name" value="DHQ_synth"/>
    <property type="match status" value="1"/>
</dbReference>
<evidence type="ECO:0000256" key="1">
    <source>
        <dbReference type="ARBA" id="ARBA00001911"/>
    </source>
</evidence>
<dbReference type="EC" id="4.2.3.4" evidence="12"/>
<feature type="domain" description="3-dehydroquinate synthase C-terminal" evidence="11">
    <location>
        <begin position="182"/>
        <end position="324"/>
    </location>
</feature>
<keyword evidence="8 12" id="KW-0456">Lyase</keyword>
<evidence type="ECO:0000256" key="5">
    <source>
        <dbReference type="ARBA" id="ARBA00022741"/>
    </source>
</evidence>
<keyword evidence="9" id="KW-0170">Cobalt</keyword>
<comment type="cofactor">
    <cofactor evidence="1">
        <name>NAD(+)</name>
        <dbReference type="ChEBI" id="CHEBI:57540"/>
    </cofactor>
</comment>
<dbReference type="Gene3D" id="1.20.1090.10">
    <property type="entry name" value="Dehydroquinate synthase-like - alpha domain"/>
    <property type="match status" value="1"/>
</dbReference>
<keyword evidence="6" id="KW-0862">Zinc</keyword>
<evidence type="ECO:0000259" key="10">
    <source>
        <dbReference type="Pfam" id="PF01761"/>
    </source>
</evidence>
<dbReference type="PANTHER" id="PTHR43622">
    <property type="entry name" value="3-DEHYDROQUINATE SYNTHASE"/>
    <property type="match status" value="1"/>
</dbReference>
<proteinExistence type="inferred from homology"/>
<dbReference type="GO" id="GO:0003856">
    <property type="term" value="F:3-dehydroquinate synthase activity"/>
    <property type="evidence" value="ECO:0007669"/>
    <property type="project" value="UniProtKB-EC"/>
</dbReference>
<name>A0A3B1BUY5_9ZZZZ</name>
<dbReference type="GO" id="GO:0046872">
    <property type="term" value="F:metal ion binding"/>
    <property type="evidence" value="ECO:0007669"/>
    <property type="project" value="UniProtKB-KW"/>
</dbReference>
<dbReference type="Gene3D" id="3.40.50.1970">
    <property type="match status" value="1"/>
</dbReference>
<protein>
    <submittedName>
        <fullName evidence="12">3-dehydroquinate synthase</fullName>
        <ecNumber evidence="12">4.2.3.4</ecNumber>
    </submittedName>
</protein>
<keyword evidence="7" id="KW-0520">NAD</keyword>
<dbReference type="PANTHER" id="PTHR43622:SF1">
    <property type="entry name" value="3-DEHYDROQUINATE SYNTHASE"/>
    <property type="match status" value="1"/>
</dbReference>
<dbReference type="InterPro" id="IPR030963">
    <property type="entry name" value="DHQ_synth_fam"/>
</dbReference>
<dbReference type="GO" id="GO:0000166">
    <property type="term" value="F:nucleotide binding"/>
    <property type="evidence" value="ECO:0007669"/>
    <property type="project" value="UniProtKB-KW"/>
</dbReference>
<dbReference type="HAMAP" id="MF_00110">
    <property type="entry name" value="DHQ_synthase"/>
    <property type="match status" value="1"/>
</dbReference>
<evidence type="ECO:0000256" key="7">
    <source>
        <dbReference type="ARBA" id="ARBA00023027"/>
    </source>
</evidence>
<keyword evidence="5" id="KW-0547">Nucleotide-binding</keyword>
<dbReference type="AlphaFoldDB" id="A0A3B1BUY5"/>
<evidence type="ECO:0000259" key="11">
    <source>
        <dbReference type="Pfam" id="PF24621"/>
    </source>
</evidence>